<evidence type="ECO:0000256" key="1">
    <source>
        <dbReference type="SAM" id="Phobius"/>
    </source>
</evidence>
<name>A0A915KZB1_ROMCU</name>
<protein>
    <submittedName>
        <fullName evidence="3">Vomeronasal type-1 receptor</fullName>
    </submittedName>
</protein>
<accession>A0A915KZB1</accession>
<organism evidence="2 3">
    <name type="scientific">Romanomermis culicivorax</name>
    <name type="common">Nematode worm</name>
    <dbReference type="NCBI Taxonomy" id="13658"/>
    <lineage>
        <taxon>Eukaryota</taxon>
        <taxon>Metazoa</taxon>
        <taxon>Ecdysozoa</taxon>
        <taxon>Nematoda</taxon>
        <taxon>Enoplea</taxon>
        <taxon>Dorylaimia</taxon>
        <taxon>Mermithida</taxon>
        <taxon>Mermithoidea</taxon>
        <taxon>Mermithidae</taxon>
        <taxon>Romanomermis</taxon>
    </lineage>
</organism>
<feature type="transmembrane region" description="Helical" evidence="1">
    <location>
        <begin position="6"/>
        <end position="26"/>
    </location>
</feature>
<keyword evidence="1" id="KW-1133">Transmembrane helix</keyword>
<keyword evidence="2" id="KW-1185">Reference proteome</keyword>
<reference evidence="3" key="1">
    <citation type="submission" date="2022-11" db="UniProtKB">
        <authorList>
            <consortium name="WormBaseParasite"/>
        </authorList>
    </citation>
    <scope>IDENTIFICATION</scope>
</reference>
<dbReference type="AlphaFoldDB" id="A0A915KZB1"/>
<keyword evidence="1" id="KW-0472">Membrane</keyword>
<feature type="transmembrane region" description="Helical" evidence="1">
    <location>
        <begin position="81"/>
        <end position="105"/>
    </location>
</feature>
<feature type="transmembrane region" description="Helical" evidence="1">
    <location>
        <begin position="53"/>
        <end position="75"/>
    </location>
</feature>
<keyword evidence="1" id="KW-0812">Transmembrane</keyword>
<sequence>MISALSPHLIYCYFCTYGTFVFYIHCLRRLKRQRRQVVDRNVANSLFNKQVQVFWHALLIWLSLVTSLTSSRLLPLINNDILYTVINTVFSLCCQYGIPIIPVIFSKDIRKMLKRLILKDCQGSMPLNM</sequence>
<proteinExistence type="predicted"/>
<evidence type="ECO:0000313" key="2">
    <source>
        <dbReference type="Proteomes" id="UP000887565"/>
    </source>
</evidence>
<dbReference type="WBParaSite" id="nRc.2.0.1.t43520-RA">
    <property type="protein sequence ID" value="nRc.2.0.1.t43520-RA"/>
    <property type="gene ID" value="nRc.2.0.1.g43520"/>
</dbReference>
<dbReference type="SUPFAM" id="SSF81321">
    <property type="entry name" value="Family A G protein-coupled receptor-like"/>
    <property type="match status" value="1"/>
</dbReference>
<evidence type="ECO:0000313" key="3">
    <source>
        <dbReference type="WBParaSite" id="nRc.2.0.1.t43520-RA"/>
    </source>
</evidence>
<dbReference type="Proteomes" id="UP000887565">
    <property type="component" value="Unplaced"/>
</dbReference>